<dbReference type="Gramene" id="ERN01264">
    <property type="protein sequence ID" value="ERN01264"/>
    <property type="gene ID" value="AMTR_s00002p00248800"/>
</dbReference>
<dbReference type="GO" id="GO:0001216">
    <property type="term" value="F:DNA-binding transcription activator activity"/>
    <property type="evidence" value="ECO:0000318"/>
    <property type="project" value="GO_Central"/>
</dbReference>
<dbReference type="GO" id="GO:0006355">
    <property type="term" value="P:regulation of DNA-templated transcription"/>
    <property type="evidence" value="ECO:0000318"/>
    <property type="project" value="GO_Central"/>
</dbReference>
<proteinExistence type="inferred from homology"/>
<dbReference type="OMA" id="WCKIMAS"/>
<dbReference type="GO" id="GO:0005634">
    <property type="term" value="C:nucleus"/>
    <property type="evidence" value="ECO:0000318"/>
    <property type="project" value="GO_Central"/>
</dbReference>
<dbReference type="PROSITE" id="PS50891">
    <property type="entry name" value="LOB"/>
    <property type="match status" value="1"/>
</dbReference>
<organism evidence="3 4">
    <name type="scientific">Amborella trichopoda</name>
    <dbReference type="NCBI Taxonomy" id="13333"/>
    <lineage>
        <taxon>Eukaryota</taxon>
        <taxon>Viridiplantae</taxon>
        <taxon>Streptophyta</taxon>
        <taxon>Embryophyta</taxon>
        <taxon>Tracheophyta</taxon>
        <taxon>Spermatophyta</taxon>
        <taxon>Magnoliopsida</taxon>
        <taxon>Amborellales</taxon>
        <taxon>Amborellaceae</taxon>
        <taxon>Amborella</taxon>
    </lineage>
</organism>
<dbReference type="PANTHER" id="PTHR31301:SF58">
    <property type="entry name" value="LOB DOMAIN-CONTAINING PROTEIN 3"/>
    <property type="match status" value="1"/>
</dbReference>
<dbReference type="Pfam" id="PF03195">
    <property type="entry name" value="LOB"/>
    <property type="match status" value="1"/>
</dbReference>
<evidence type="ECO:0000313" key="3">
    <source>
        <dbReference type="EMBL" id="ERN01264.1"/>
    </source>
</evidence>
<dbReference type="HOGENOM" id="CLU_1279202_0_0_1"/>
<dbReference type="AlphaFoldDB" id="W1P0V5"/>
<dbReference type="Proteomes" id="UP000017836">
    <property type="component" value="Unassembled WGS sequence"/>
</dbReference>
<dbReference type="EMBL" id="KI394767">
    <property type="protein sequence ID" value="ERN01264.1"/>
    <property type="molecule type" value="Genomic_DNA"/>
</dbReference>
<evidence type="ECO:0000313" key="4">
    <source>
        <dbReference type="Proteomes" id="UP000017836"/>
    </source>
</evidence>
<dbReference type="PANTHER" id="PTHR31301">
    <property type="entry name" value="LOB DOMAIN-CONTAINING PROTEIN 4-RELATED"/>
    <property type="match status" value="1"/>
</dbReference>
<accession>W1P0V5</accession>
<feature type="domain" description="LOB" evidence="2">
    <location>
        <begin position="19"/>
        <end position="120"/>
    </location>
</feature>
<dbReference type="InterPro" id="IPR004883">
    <property type="entry name" value="LOB"/>
</dbReference>
<gene>
    <name evidence="3" type="ORF">AMTR_s00002p00248800</name>
</gene>
<keyword evidence="4" id="KW-1185">Reference proteome</keyword>
<name>W1P0V5_AMBTC</name>
<evidence type="ECO:0000256" key="1">
    <source>
        <dbReference type="ARBA" id="ARBA00005474"/>
    </source>
</evidence>
<protein>
    <recommendedName>
        <fullName evidence="2">LOB domain-containing protein</fullName>
    </recommendedName>
</protein>
<comment type="similarity">
    <text evidence="1">Belongs to the LOB domain-containing protein family.</text>
</comment>
<reference evidence="4" key="1">
    <citation type="journal article" date="2013" name="Science">
        <title>The Amborella genome and the evolution of flowering plants.</title>
        <authorList>
            <consortium name="Amborella Genome Project"/>
        </authorList>
    </citation>
    <scope>NUCLEOTIDE SEQUENCE [LARGE SCALE GENOMIC DNA]</scope>
</reference>
<sequence>MGSRQNWCKIMASSNSIRQICSSCKYQGRKCDPDCILAPYFPADRMDDFLKFHSLFGIERICPILTLMIEPIKRPDAVKSMLYEANARLNHPGGCMYIIHMLQEQLKMLEYKLHSLKQEPPHWRGVFLGQLGHGIDNLQRNYSANQELDHGLLEAQQLDHDSFEAQQLEQQQERVDLQVVHGGTGGVVEGGEVAEVGQHGGVVDTEMMDTQVFLNV</sequence>
<evidence type="ECO:0000259" key="2">
    <source>
        <dbReference type="PROSITE" id="PS50891"/>
    </source>
</evidence>